<dbReference type="Proteomes" id="UP001221009">
    <property type="component" value="Chromosome"/>
</dbReference>
<sequence length="171" mass="19915">MAKRIVTKMGDIFCVEIDNGYKRFFQYIINDIEALNSSVIRVFKTHYPMDYRPIIEEIVMDEVEFYAHTVLRAGIVYGAWYKVGNSKEIGEGHKDVLFGTASDVRVLPNKELEFVSPSENWYVWHINEPPLFVGKLTEKYKDLEQGDVMSYVSIIDRLRNGRYMRKCQGNG</sequence>
<reference evidence="1" key="1">
    <citation type="submission" date="2021-10" db="EMBL/GenBank/DDBJ databases">
        <title>Collection of gut derived symbiotic bacterial strains cultured from healthy donors.</title>
        <authorList>
            <person name="Lin H."/>
            <person name="Littmann E."/>
            <person name="Kohout C."/>
            <person name="Pamer E.G."/>
        </authorList>
    </citation>
    <scope>NUCLEOTIDE SEQUENCE</scope>
    <source>
        <strain evidence="1">DFI.2.94</strain>
    </source>
</reference>
<name>A0AAP2Q5U1_PARDI</name>
<accession>A0AAP2Q5U1</accession>
<dbReference type="RefSeq" id="WP_022193033.1">
    <property type="nucleotide sequence ID" value="NZ_BAABYH010000001.1"/>
</dbReference>
<proteinExistence type="predicted"/>
<reference evidence="2" key="2">
    <citation type="submission" date="2023-03" db="EMBL/GenBank/DDBJ databases">
        <title>Parabacteroides distasonis, a bacteria resistant against UC.</title>
        <authorList>
            <person name="Dai W."/>
        </authorList>
    </citation>
    <scope>NUCLEOTIDE SEQUENCE</scope>
    <source>
        <strain evidence="2">F1-28</strain>
    </source>
</reference>
<evidence type="ECO:0000313" key="1">
    <source>
        <dbReference type="EMBL" id="MCB6517484.1"/>
    </source>
</evidence>
<organism evidence="1 3">
    <name type="scientific">Parabacteroides distasonis</name>
    <dbReference type="NCBI Taxonomy" id="823"/>
    <lineage>
        <taxon>Bacteria</taxon>
        <taxon>Pseudomonadati</taxon>
        <taxon>Bacteroidota</taxon>
        <taxon>Bacteroidia</taxon>
        <taxon>Bacteroidales</taxon>
        <taxon>Tannerellaceae</taxon>
        <taxon>Parabacteroides</taxon>
    </lineage>
</organism>
<dbReference type="EMBL" id="JAJCNI010000006">
    <property type="protein sequence ID" value="MCB6517484.1"/>
    <property type="molecule type" value="Genomic_DNA"/>
</dbReference>
<evidence type="ECO:0000313" key="3">
    <source>
        <dbReference type="Proteomes" id="UP001198806"/>
    </source>
</evidence>
<dbReference type="EMBL" id="CP120353">
    <property type="protein sequence ID" value="WET63435.1"/>
    <property type="molecule type" value="Genomic_DNA"/>
</dbReference>
<dbReference type="InterPro" id="IPR029278">
    <property type="entry name" value="Imm26"/>
</dbReference>
<dbReference type="Proteomes" id="UP001198806">
    <property type="component" value="Unassembled WGS sequence"/>
</dbReference>
<gene>
    <name evidence="1" type="ORF">LI194_06700</name>
    <name evidence="2" type="ORF">P2T59_17260</name>
</gene>
<dbReference type="AlphaFoldDB" id="A0AAP2Q5U1"/>
<protein>
    <submittedName>
        <fullName evidence="1">Immunity 26/phosphotriesterase HocA family protein</fullName>
    </submittedName>
</protein>
<evidence type="ECO:0000313" key="2">
    <source>
        <dbReference type="EMBL" id="WET63435.1"/>
    </source>
</evidence>
<dbReference type="Pfam" id="PF15428">
    <property type="entry name" value="Imm26"/>
    <property type="match status" value="1"/>
</dbReference>